<protein>
    <submittedName>
        <fullName evidence="3">Reverse transcriptase domain-containing protein</fullName>
    </submittedName>
</protein>
<keyword evidence="3" id="KW-0808">Transferase</keyword>
<dbReference type="EMBL" id="BQNB010010412">
    <property type="protein sequence ID" value="GJS76948.1"/>
    <property type="molecule type" value="Genomic_DNA"/>
</dbReference>
<dbReference type="GO" id="GO:0003964">
    <property type="term" value="F:RNA-directed DNA polymerase activity"/>
    <property type="evidence" value="ECO:0007669"/>
    <property type="project" value="UniProtKB-KW"/>
</dbReference>
<dbReference type="Proteomes" id="UP001151760">
    <property type="component" value="Unassembled WGS sequence"/>
</dbReference>
<keyword evidence="4" id="KW-1185">Reference proteome</keyword>
<evidence type="ECO:0000313" key="3">
    <source>
        <dbReference type="EMBL" id="GJS76948.1"/>
    </source>
</evidence>
<accession>A0ABQ4YGP5</accession>
<proteinExistence type="predicted"/>
<reference evidence="3" key="1">
    <citation type="journal article" date="2022" name="Int. J. Mol. Sci.">
        <title>Draft Genome of Tanacetum Coccineum: Genomic Comparison of Closely Related Tanacetum-Family Plants.</title>
        <authorList>
            <person name="Yamashiro T."/>
            <person name="Shiraishi A."/>
            <person name="Nakayama K."/>
            <person name="Satake H."/>
        </authorList>
    </citation>
    <scope>NUCLEOTIDE SEQUENCE</scope>
</reference>
<dbReference type="InterPro" id="IPR041577">
    <property type="entry name" value="RT_RNaseH_2"/>
</dbReference>
<sequence>MTKLTQKRVKFDWGDNKEAAFELIKQKLCSAPILDLPDISEDFIVYCDASIKGLGHVLMQREKVIVYASRQLKIHEKNYTTHDLELGAVTDEQSERTIQTLEDMLHAYVIDFGKGWVNHLLLVKFSYNNSYHTSIKVAPFEALYGRKDVFTETVLLAMLEKFNSLVQK</sequence>
<evidence type="ECO:0000313" key="4">
    <source>
        <dbReference type="Proteomes" id="UP001151760"/>
    </source>
</evidence>
<dbReference type="Pfam" id="PF17919">
    <property type="entry name" value="RT_RNaseH_2"/>
    <property type="match status" value="1"/>
</dbReference>
<name>A0ABQ4YGP5_9ASTR</name>
<evidence type="ECO:0000256" key="1">
    <source>
        <dbReference type="ARBA" id="ARBA00023268"/>
    </source>
</evidence>
<organism evidence="3 4">
    <name type="scientific">Tanacetum coccineum</name>
    <dbReference type="NCBI Taxonomy" id="301880"/>
    <lineage>
        <taxon>Eukaryota</taxon>
        <taxon>Viridiplantae</taxon>
        <taxon>Streptophyta</taxon>
        <taxon>Embryophyta</taxon>
        <taxon>Tracheophyta</taxon>
        <taxon>Spermatophyta</taxon>
        <taxon>Magnoliopsida</taxon>
        <taxon>eudicotyledons</taxon>
        <taxon>Gunneridae</taxon>
        <taxon>Pentapetalae</taxon>
        <taxon>asterids</taxon>
        <taxon>campanulids</taxon>
        <taxon>Asterales</taxon>
        <taxon>Asteraceae</taxon>
        <taxon>Asteroideae</taxon>
        <taxon>Anthemideae</taxon>
        <taxon>Anthemidinae</taxon>
        <taxon>Tanacetum</taxon>
    </lineage>
</organism>
<dbReference type="PANTHER" id="PTHR37984">
    <property type="entry name" value="PROTEIN CBG26694"/>
    <property type="match status" value="1"/>
</dbReference>
<dbReference type="SUPFAM" id="SSF53098">
    <property type="entry name" value="Ribonuclease H-like"/>
    <property type="match status" value="1"/>
</dbReference>
<reference evidence="3" key="2">
    <citation type="submission" date="2022-01" db="EMBL/GenBank/DDBJ databases">
        <authorList>
            <person name="Yamashiro T."/>
            <person name="Shiraishi A."/>
            <person name="Satake H."/>
            <person name="Nakayama K."/>
        </authorList>
    </citation>
    <scope>NUCLEOTIDE SEQUENCE</scope>
</reference>
<dbReference type="Gene3D" id="3.30.420.10">
    <property type="entry name" value="Ribonuclease H-like superfamily/Ribonuclease H"/>
    <property type="match status" value="1"/>
</dbReference>
<feature type="domain" description="Reverse transcriptase/retrotransposon-derived protein RNase H-like" evidence="2">
    <location>
        <begin position="13"/>
        <end position="90"/>
    </location>
</feature>
<comment type="caution">
    <text evidence="3">The sequence shown here is derived from an EMBL/GenBank/DDBJ whole genome shotgun (WGS) entry which is preliminary data.</text>
</comment>
<dbReference type="InterPro" id="IPR043128">
    <property type="entry name" value="Rev_trsase/Diguanyl_cyclase"/>
</dbReference>
<dbReference type="Gene3D" id="3.30.70.270">
    <property type="match status" value="1"/>
</dbReference>
<dbReference type="InterPro" id="IPR012337">
    <property type="entry name" value="RNaseH-like_sf"/>
</dbReference>
<dbReference type="InterPro" id="IPR036397">
    <property type="entry name" value="RNaseH_sf"/>
</dbReference>
<dbReference type="SUPFAM" id="SSF56672">
    <property type="entry name" value="DNA/RNA polymerases"/>
    <property type="match status" value="1"/>
</dbReference>
<dbReference type="PANTHER" id="PTHR37984:SF5">
    <property type="entry name" value="PROTEIN NYNRIN-LIKE"/>
    <property type="match status" value="1"/>
</dbReference>
<keyword evidence="3" id="KW-0548">Nucleotidyltransferase</keyword>
<evidence type="ECO:0000259" key="2">
    <source>
        <dbReference type="Pfam" id="PF17919"/>
    </source>
</evidence>
<dbReference type="InterPro" id="IPR050951">
    <property type="entry name" value="Retrovirus_Pol_polyprotein"/>
</dbReference>
<keyword evidence="3" id="KW-0695">RNA-directed DNA polymerase</keyword>
<dbReference type="InterPro" id="IPR043502">
    <property type="entry name" value="DNA/RNA_pol_sf"/>
</dbReference>
<gene>
    <name evidence="3" type="ORF">Tco_0726829</name>
</gene>
<keyword evidence="1" id="KW-0511">Multifunctional enzyme</keyword>